<dbReference type="OrthoDB" id="25239at2157"/>
<comment type="caution">
    <text evidence="4">The sequence shown here is derived from an EMBL/GenBank/DDBJ whole genome shotgun (WGS) entry which is preliminary data.</text>
</comment>
<feature type="domain" description="Gfo/Idh/MocA-like oxidoreductase N-terminal" evidence="2">
    <location>
        <begin position="2"/>
        <end position="123"/>
    </location>
</feature>
<dbReference type="Pfam" id="PF01408">
    <property type="entry name" value="GFO_IDH_MocA"/>
    <property type="match status" value="1"/>
</dbReference>
<accession>A0A202EC42</accession>
<evidence type="ECO:0000256" key="1">
    <source>
        <dbReference type="ARBA" id="ARBA00023002"/>
    </source>
</evidence>
<dbReference type="Proteomes" id="UP000196084">
    <property type="component" value="Unassembled WGS sequence"/>
</dbReference>
<dbReference type="InterPro" id="IPR036291">
    <property type="entry name" value="NAD(P)-bd_dom_sf"/>
</dbReference>
<dbReference type="GO" id="GO:0016491">
    <property type="term" value="F:oxidoreductase activity"/>
    <property type="evidence" value="ECO:0007669"/>
    <property type="project" value="UniProtKB-KW"/>
</dbReference>
<dbReference type="EMBL" id="MWPH01000001">
    <property type="protein sequence ID" value="OVE85814.1"/>
    <property type="molecule type" value="Genomic_DNA"/>
</dbReference>
<dbReference type="InterPro" id="IPR055170">
    <property type="entry name" value="GFO_IDH_MocA-like_dom"/>
</dbReference>
<dbReference type="PANTHER" id="PTHR43818:SF11">
    <property type="entry name" value="BCDNA.GH03377"/>
    <property type="match status" value="1"/>
</dbReference>
<keyword evidence="1" id="KW-0560">Oxidoreductase</keyword>
<dbReference type="Pfam" id="PF22725">
    <property type="entry name" value="GFO_IDH_MocA_C3"/>
    <property type="match status" value="1"/>
</dbReference>
<dbReference type="PANTHER" id="PTHR43818">
    <property type="entry name" value="BCDNA.GH03377"/>
    <property type="match status" value="1"/>
</dbReference>
<dbReference type="Gene3D" id="3.40.50.720">
    <property type="entry name" value="NAD(P)-binding Rossmann-like Domain"/>
    <property type="match status" value="1"/>
</dbReference>
<feature type="domain" description="GFO/IDH/MocA-like oxidoreductase" evidence="3">
    <location>
        <begin position="144"/>
        <end position="253"/>
    </location>
</feature>
<gene>
    <name evidence="4" type="ORF">B2G88_03080</name>
</gene>
<keyword evidence="5" id="KW-1185">Reference proteome</keyword>
<dbReference type="SUPFAM" id="SSF55347">
    <property type="entry name" value="Glyceraldehyde-3-phosphate dehydrogenase-like, C-terminal domain"/>
    <property type="match status" value="1"/>
</dbReference>
<dbReference type="AlphaFoldDB" id="A0A202EC42"/>
<proteinExistence type="predicted"/>
<dbReference type="GO" id="GO:0000166">
    <property type="term" value="F:nucleotide binding"/>
    <property type="evidence" value="ECO:0007669"/>
    <property type="project" value="InterPro"/>
</dbReference>
<evidence type="ECO:0000259" key="2">
    <source>
        <dbReference type="Pfam" id="PF01408"/>
    </source>
</evidence>
<dbReference type="Gene3D" id="3.30.360.10">
    <property type="entry name" value="Dihydrodipicolinate Reductase, domain 2"/>
    <property type="match status" value="1"/>
</dbReference>
<evidence type="ECO:0000259" key="3">
    <source>
        <dbReference type="Pfam" id="PF22725"/>
    </source>
</evidence>
<dbReference type="InterPro" id="IPR050463">
    <property type="entry name" value="Gfo/Idh/MocA_oxidrdct_glycsds"/>
</dbReference>
<reference evidence="4 5" key="1">
    <citation type="submission" date="2017-02" db="EMBL/GenBank/DDBJ databases">
        <title>Natronthermophilus aegyptiacus gen. nov.,sp. nov., an aerobic, extremely halophilic alkalithermophilic archaeon isolated from the athalassohaline Wadi An Natrun, Egypt.</title>
        <authorList>
            <person name="Zhao B."/>
        </authorList>
    </citation>
    <scope>NUCLEOTIDE SEQUENCE [LARGE SCALE GENOMIC DNA]</scope>
    <source>
        <strain evidence="4 5">CGMCC 1.3597</strain>
    </source>
</reference>
<sequence>MIRTAILGLGGFGKLLAQQLLDHPNATLEAVVDVNTDNLETAVEEFGVDEDACYTDETALYDAHDLDAVIIATPPAFHHRQIFEAFDRGLHVLCEKPVVIDLEEAREVAALFEDSSQVLMAGYQRHLDPAFSRGYERWNEGDAEPTFMTGELTQDWTHHFESGTNWRTDPDVGGRGHLFSVGTHVLESLVWMTGLKPESVSAEMTFYDDAEEIDQESVLSIRFANGTLASMSDTATAPTERERIRIWDDDGALELTSRDWGRPTLTELDADGAESVCAVDHEDAPGKVEAFLEAIESGTEPPATVDDVVRVTALLDAAYESARTGERVTVDLE</sequence>
<evidence type="ECO:0000313" key="5">
    <source>
        <dbReference type="Proteomes" id="UP000196084"/>
    </source>
</evidence>
<protein>
    <submittedName>
        <fullName evidence="4">Oxidoreductase</fullName>
    </submittedName>
</protein>
<evidence type="ECO:0000313" key="4">
    <source>
        <dbReference type="EMBL" id="OVE85814.1"/>
    </source>
</evidence>
<dbReference type="SUPFAM" id="SSF51735">
    <property type="entry name" value="NAD(P)-binding Rossmann-fold domains"/>
    <property type="match status" value="1"/>
</dbReference>
<dbReference type="RefSeq" id="WP_087713937.1">
    <property type="nucleotide sequence ID" value="NZ_MWPH01000001.1"/>
</dbReference>
<organism evidence="4 5">
    <name type="scientific">Natronolimnobius baerhuensis</name>
    <dbReference type="NCBI Taxonomy" id="253108"/>
    <lineage>
        <taxon>Archaea</taxon>
        <taxon>Methanobacteriati</taxon>
        <taxon>Methanobacteriota</taxon>
        <taxon>Stenosarchaea group</taxon>
        <taxon>Halobacteria</taxon>
        <taxon>Halobacteriales</taxon>
        <taxon>Natrialbaceae</taxon>
        <taxon>Natronolimnobius</taxon>
    </lineage>
</organism>
<name>A0A202EC42_9EURY</name>
<dbReference type="InterPro" id="IPR000683">
    <property type="entry name" value="Gfo/Idh/MocA-like_OxRdtase_N"/>
</dbReference>